<evidence type="ECO:0000313" key="1">
    <source>
        <dbReference type="EMBL" id="CAB3387040.1"/>
    </source>
</evidence>
<feature type="non-terminal residue" evidence="1">
    <location>
        <position position="1"/>
    </location>
</feature>
<evidence type="ECO:0000313" key="2">
    <source>
        <dbReference type="Proteomes" id="UP000494165"/>
    </source>
</evidence>
<keyword evidence="2" id="KW-1185">Reference proteome</keyword>
<accession>A0A8S1DT42</accession>
<dbReference type="Proteomes" id="UP000494165">
    <property type="component" value="Unassembled WGS sequence"/>
</dbReference>
<protein>
    <submittedName>
        <fullName evidence="1">Uncharacterized protein</fullName>
    </submittedName>
</protein>
<organism evidence="1 2">
    <name type="scientific">Cloeon dipterum</name>
    <dbReference type="NCBI Taxonomy" id="197152"/>
    <lineage>
        <taxon>Eukaryota</taxon>
        <taxon>Metazoa</taxon>
        <taxon>Ecdysozoa</taxon>
        <taxon>Arthropoda</taxon>
        <taxon>Hexapoda</taxon>
        <taxon>Insecta</taxon>
        <taxon>Pterygota</taxon>
        <taxon>Palaeoptera</taxon>
        <taxon>Ephemeroptera</taxon>
        <taxon>Pisciforma</taxon>
        <taxon>Baetidae</taxon>
        <taxon>Cloeon</taxon>
    </lineage>
</organism>
<name>A0A8S1DT42_9INSE</name>
<dbReference type="EMBL" id="CADEPI010000531">
    <property type="protein sequence ID" value="CAB3387040.1"/>
    <property type="molecule type" value="Genomic_DNA"/>
</dbReference>
<sequence>RACESLGVVIADGEPLDLLQADLASPLPALAAFPLRALSTMKQKNKEQQQPEMNRKWEGA</sequence>
<reference evidence="1 2" key="1">
    <citation type="submission" date="2020-04" db="EMBL/GenBank/DDBJ databases">
        <authorList>
            <person name="Alioto T."/>
            <person name="Alioto T."/>
            <person name="Gomez Garrido J."/>
        </authorList>
    </citation>
    <scope>NUCLEOTIDE SEQUENCE [LARGE SCALE GENOMIC DNA]</scope>
</reference>
<gene>
    <name evidence="1" type="ORF">CLODIP_2_CD00590</name>
</gene>
<dbReference type="AlphaFoldDB" id="A0A8S1DT42"/>
<proteinExistence type="predicted"/>
<comment type="caution">
    <text evidence="1">The sequence shown here is derived from an EMBL/GenBank/DDBJ whole genome shotgun (WGS) entry which is preliminary data.</text>
</comment>